<gene>
    <name evidence="8" type="primary">AaTCP1</name>
</gene>
<evidence type="ECO:0000256" key="2">
    <source>
        <dbReference type="ARBA" id="ARBA00023015"/>
    </source>
</evidence>
<evidence type="ECO:0000256" key="5">
    <source>
        <dbReference type="ARBA" id="ARBA00023242"/>
    </source>
</evidence>
<evidence type="ECO:0000313" key="8">
    <source>
        <dbReference type="EMBL" id="BAM72551.1"/>
    </source>
</evidence>
<feature type="domain" description="TCP" evidence="7">
    <location>
        <begin position="1"/>
        <end position="55"/>
    </location>
</feature>
<keyword evidence="4" id="KW-0804">Transcription</keyword>
<comment type="subcellular location">
    <subcellularLocation>
        <location evidence="1">Nucleus</location>
    </subcellularLocation>
</comment>
<accession>L0N3X3</accession>
<dbReference type="GO" id="GO:0005634">
    <property type="term" value="C:nucleus"/>
    <property type="evidence" value="ECO:0007669"/>
    <property type="project" value="UniProtKB-SubCell"/>
</dbReference>
<dbReference type="InterPro" id="IPR005333">
    <property type="entry name" value="Transcription_factor_TCP"/>
</dbReference>
<keyword evidence="3" id="KW-0238">DNA-binding</keyword>
<dbReference type="PANTHER" id="PTHR31072:SF224">
    <property type="entry name" value="TRANSCRIPTION FACTOR TCP1"/>
    <property type="match status" value="1"/>
</dbReference>
<evidence type="ECO:0000259" key="7">
    <source>
        <dbReference type="PROSITE" id="PS51369"/>
    </source>
</evidence>
<dbReference type="InterPro" id="IPR017887">
    <property type="entry name" value="TF_TCP_subgr"/>
</dbReference>
<protein>
    <submittedName>
        <fullName evidence="8">TCP transcription factor</fullName>
    </submittedName>
</protein>
<organism evidence="8">
    <name type="scientific">Alstroemeria aurea</name>
    <name type="common">Peruvian lily</name>
    <name type="synonym">Alstroemeria aurantiaca</name>
    <dbReference type="NCBI Taxonomy" id="56742"/>
    <lineage>
        <taxon>Eukaryota</taxon>
        <taxon>Viridiplantae</taxon>
        <taxon>Streptophyta</taxon>
        <taxon>Embryophyta</taxon>
        <taxon>Tracheophyta</taxon>
        <taxon>Spermatophyta</taxon>
        <taxon>Magnoliopsida</taxon>
        <taxon>Liliopsida</taxon>
        <taxon>Liliales</taxon>
        <taxon>Alstroemeriaceae</taxon>
        <taxon>Alstroemeria</taxon>
    </lineage>
</organism>
<dbReference type="AlphaFoldDB" id="L0N3X3"/>
<evidence type="ECO:0000256" key="6">
    <source>
        <dbReference type="SAM" id="MobiDB-lite"/>
    </source>
</evidence>
<dbReference type="PANTHER" id="PTHR31072">
    <property type="entry name" value="TRANSCRIPTION FACTOR TCP4-RELATED"/>
    <property type="match status" value="1"/>
</dbReference>
<dbReference type="GO" id="GO:0003700">
    <property type="term" value="F:DNA-binding transcription factor activity"/>
    <property type="evidence" value="ECO:0007669"/>
    <property type="project" value="InterPro"/>
</dbReference>
<feature type="compositionally biased region" description="Polar residues" evidence="6">
    <location>
        <begin position="59"/>
        <end position="70"/>
    </location>
</feature>
<dbReference type="EMBL" id="AB714967">
    <property type="protein sequence ID" value="BAM72551.1"/>
    <property type="molecule type" value="mRNA"/>
</dbReference>
<reference evidence="8" key="1">
    <citation type="journal article" date="2014" name="Sci. Hortic.">
        <title>Characterization of CYCLOIDEA-like genes in controlling floral zygomorphy in the monocotyledon Alstroemeria.</title>
        <authorList>
            <person name="Hoshino Y."/>
            <person name="Igarashi T."/>
            <person name="Ohshima M."/>
            <person name="Shinoda K."/>
            <person name="Murata N."/>
            <person name="Kanno A."/>
            <person name="Nakano M."/>
        </authorList>
    </citation>
    <scope>NUCLEOTIDE SEQUENCE</scope>
</reference>
<dbReference type="GO" id="GO:0043565">
    <property type="term" value="F:sequence-specific DNA binding"/>
    <property type="evidence" value="ECO:0007669"/>
    <property type="project" value="TreeGrafter"/>
</dbReference>
<feature type="region of interest" description="Disordered" evidence="6">
    <location>
        <begin position="59"/>
        <end position="116"/>
    </location>
</feature>
<evidence type="ECO:0000256" key="1">
    <source>
        <dbReference type="ARBA" id="ARBA00004123"/>
    </source>
</evidence>
<keyword evidence="5" id="KW-0539">Nucleus</keyword>
<dbReference type="PROSITE" id="PS51369">
    <property type="entry name" value="TCP"/>
    <property type="match status" value="1"/>
</dbReference>
<name>L0N3X3_ALSAU</name>
<proteinExistence type="evidence at transcript level"/>
<keyword evidence="2" id="KW-0805">Transcription regulation</keyword>
<evidence type="ECO:0000256" key="4">
    <source>
        <dbReference type="ARBA" id="ARBA00023163"/>
    </source>
</evidence>
<dbReference type="Pfam" id="PF03634">
    <property type="entry name" value="TCP"/>
    <property type="match status" value="1"/>
</dbReference>
<feature type="non-terminal residue" evidence="8">
    <location>
        <position position="1"/>
    </location>
</feature>
<sequence length="116" mass="13111">HSKIYTPQGPRDRRMRLSLEVAPDFFKLQDMLGFDKASKIVQWLLTMSASAIQELTPTARPQDQLFSESSTSEECENQSTASDHKGSPWWKAPNPILPNRRGWQHPGSPGNPHSIQ</sequence>
<dbReference type="GO" id="GO:2000032">
    <property type="term" value="P:regulation of secondary shoot formation"/>
    <property type="evidence" value="ECO:0007669"/>
    <property type="project" value="TreeGrafter"/>
</dbReference>
<evidence type="ECO:0000256" key="3">
    <source>
        <dbReference type="ARBA" id="ARBA00023125"/>
    </source>
</evidence>
<feature type="non-terminal residue" evidence="8">
    <location>
        <position position="116"/>
    </location>
</feature>